<organism evidence="1 2">
    <name type="scientific">Gordonia phosphorivorans</name>
    <dbReference type="NCBI Taxonomy" id="1056982"/>
    <lineage>
        <taxon>Bacteria</taxon>
        <taxon>Bacillati</taxon>
        <taxon>Actinomycetota</taxon>
        <taxon>Actinomycetes</taxon>
        <taxon>Mycobacteriales</taxon>
        <taxon>Gordoniaceae</taxon>
        <taxon>Gordonia</taxon>
    </lineage>
</organism>
<name>A0ABV6H4G1_9ACTN</name>
<reference evidence="1 2" key="1">
    <citation type="submission" date="2024-09" db="EMBL/GenBank/DDBJ databases">
        <authorList>
            <person name="Sun Q."/>
            <person name="Mori K."/>
        </authorList>
    </citation>
    <scope>NUCLEOTIDE SEQUENCE [LARGE SCALE GENOMIC DNA]</scope>
    <source>
        <strain evidence="1 2">CCM 7957</strain>
    </source>
</reference>
<sequence length="134" mass="14915">MPTTKPTNVSVDDFLATVTDDRRRTDSQAVCALLRELTGTEPRMWGASMVGFGRQPYTTADGKSHEWFAIGFAPRKAALTLYGLTYDDSNADLLARLGPHTTGKGCLYVKRFDAVDHDVLAELITRSWELNHRP</sequence>
<dbReference type="Proteomes" id="UP001589783">
    <property type="component" value="Unassembled WGS sequence"/>
</dbReference>
<comment type="caution">
    <text evidence="1">The sequence shown here is derived from an EMBL/GenBank/DDBJ whole genome shotgun (WGS) entry which is preliminary data.</text>
</comment>
<accession>A0ABV6H4G1</accession>
<dbReference type="EMBL" id="JBHLWV010000011">
    <property type="protein sequence ID" value="MFC0313749.1"/>
    <property type="molecule type" value="Genomic_DNA"/>
</dbReference>
<dbReference type="RefSeq" id="WP_382360505.1">
    <property type="nucleotide sequence ID" value="NZ_JBHLWV010000011.1"/>
</dbReference>
<keyword evidence="2" id="KW-1185">Reference proteome</keyword>
<proteinExistence type="predicted"/>
<evidence type="ECO:0000313" key="1">
    <source>
        <dbReference type="EMBL" id="MFC0313749.1"/>
    </source>
</evidence>
<protein>
    <submittedName>
        <fullName evidence="1">DUF1801 domain-containing protein</fullName>
    </submittedName>
</protein>
<evidence type="ECO:0000313" key="2">
    <source>
        <dbReference type="Proteomes" id="UP001589783"/>
    </source>
</evidence>
<gene>
    <name evidence="1" type="ORF">ACFFJD_02630</name>
</gene>